<dbReference type="AlphaFoldDB" id="A0A504J8U8"/>
<name>A0A504J8U8_9FLAO</name>
<dbReference type="RefSeq" id="WP_140595706.1">
    <property type="nucleotide sequence ID" value="NZ_VFWZ01000007.1"/>
</dbReference>
<proteinExistence type="predicted"/>
<evidence type="ECO:0000256" key="2">
    <source>
        <dbReference type="ARBA" id="ARBA00023136"/>
    </source>
</evidence>
<keyword evidence="6" id="KW-1185">Reference proteome</keyword>
<protein>
    <submittedName>
        <fullName evidence="5">Beta-lactamase family protein</fullName>
    </submittedName>
</protein>
<dbReference type="PANTHER" id="PTHR46825:SF11">
    <property type="entry name" value="PENICILLIN-BINDING PROTEIN 4"/>
    <property type="match status" value="1"/>
</dbReference>
<dbReference type="EMBL" id="VFWZ01000007">
    <property type="protein sequence ID" value="TPN83469.1"/>
    <property type="molecule type" value="Genomic_DNA"/>
</dbReference>
<feature type="signal peptide" evidence="3">
    <location>
        <begin position="1"/>
        <end position="29"/>
    </location>
</feature>
<gene>
    <name evidence="5" type="ORF">FHK87_19825</name>
</gene>
<sequence length="375" mass="42314">MKNALYYSFKLLPLLLLCFLILTSCNDNPQSTTTNNKAYEDIDTMVASIKEDFEIVGLNYAILINGKLVHKNTMGIANIEQQVPMTIDKLFAVASISKLFSSTALHVLLKSKGRNVNETVGDFLPDQNLPESWKKLTLKQLLSHTSGIPDQIDYQIYLAPESDDFVIKQLYDKPFSSEPGEKNKYNATGFLLIRMIIEELSGQNFEVHMQEKYFNEFNLTKANYAGFKQIVSDRVTSYRKVEERFELFPLSYAPPMYAAAGLNIDIGELTVWFQEVLNESMLSQSELIDIWTPVKLNNGKNGAFGLGWDTYSLKKGWFATGHGGAGISSLRHYWNAKSSKTVTVILLTNGASNWIEMPDDINLKIAMRVLPEISE</sequence>
<keyword evidence="2" id="KW-0472">Membrane</keyword>
<feature type="domain" description="Beta-lactamase-related" evidence="4">
    <location>
        <begin position="49"/>
        <end position="352"/>
    </location>
</feature>
<dbReference type="PROSITE" id="PS51257">
    <property type="entry name" value="PROKAR_LIPOPROTEIN"/>
    <property type="match status" value="1"/>
</dbReference>
<dbReference type="InterPro" id="IPR001466">
    <property type="entry name" value="Beta-lactam-related"/>
</dbReference>
<dbReference type="GO" id="GO:0016020">
    <property type="term" value="C:membrane"/>
    <property type="evidence" value="ECO:0007669"/>
    <property type="project" value="UniProtKB-SubCell"/>
</dbReference>
<organism evidence="5 6">
    <name type="scientific">Aquimarina algicola</name>
    <dbReference type="NCBI Taxonomy" id="2589995"/>
    <lineage>
        <taxon>Bacteria</taxon>
        <taxon>Pseudomonadati</taxon>
        <taxon>Bacteroidota</taxon>
        <taxon>Flavobacteriia</taxon>
        <taxon>Flavobacteriales</taxon>
        <taxon>Flavobacteriaceae</taxon>
        <taxon>Aquimarina</taxon>
    </lineage>
</organism>
<dbReference type="Proteomes" id="UP000315540">
    <property type="component" value="Unassembled WGS sequence"/>
</dbReference>
<dbReference type="SUPFAM" id="SSF56601">
    <property type="entry name" value="beta-lactamase/transpeptidase-like"/>
    <property type="match status" value="1"/>
</dbReference>
<evidence type="ECO:0000313" key="5">
    <source>
        <dbReference type="EMBL" id="TPN83469.1"/>
    </source>
</evidence>
<dbReference type="OrthoDB" id="9793489at2"/>
<comment type="caution">
    <text evidence="5">The sequence shown here is derived from an EMBL/GenBank/DDBJ whole genome shotgun (WGS) entry which is preliminary data.</text>
</comment>
<reference evidence="5 6" key="1">
    <citation type="submission" date="2019-06" db="EMBL/GenBank/DDBJ databases">
        <authorList>
            <person name="Meng X."/>
        </authorList>
    </citation>
    <scope>NUCLEOTIDE SEQUENCE [LARGE SCALE GENOMIC DNA]</scope>
    <source>
        <strain evidence="5 6">M625</strain>
    </source>
</reference>
<evidence type="ECO:0000256" key="3">
    <source>
        <dbReference type="SAM" id="SignalP"/>
    </source>
</evidence>
<dbReference type="Pfam" id="PF00144">
    <property type="entry name" value="Beta-lactamase"/>
    <property type="match status" value="1"/>
</dbReference>
<keyword evidence="3" id="KW-0732">Signal</keyword>
<dbReference type="Gene3D" id="3.40.710.10">
    <property type="entry name" value="DD-peptidase/beta-lactamase superfamily"/>
    <property type="match status" value="1"/>
</dbReference>
<dbReference type="InterPro" id="IPR012338">
    <property type="entry name" value="Beta-lactam/transpept-like"/>
</dbReference>
<evidence type="ECO:0000313" key="6">
    <source>
        <dbReference type="Proteomes" id="UP000315540"/>
    </source>
</evidence>
<comment type="subcellular location">
    <subcellularLocation>
        <location evidence="1">Membrane</location>
    </subcellularLocation>
</comment>
<evidence type="ECO:0000259" key="4">
    <source>
        <dbReference type="Pfam" id="PF00144"/>
    </source>
</evidence>
<dbReference type="InterPro" id="IPR050491">
    <property type="entry name" value="AmpC-like"/>
</dbReference>
<accession>A0A504J8U8</accession>
<feature type="chain" id="PRO_5021454901" evidence="3">
    <location>
        <begin position="30"/>
        <end position="375"/>
    </location>
</feature>
<dbReference type="PANTHER" id="PTHR46825">
    <property type="entry name" value="D-ALANYL-D-ALANINE-CARBOXYPEPTIDASE/ENDOPEPTIDASE AMPH"/>
    <property type="match status" value="1"/>
</dbReference>
<evidence type="ECO:0000256" key="1">
    <source>
        <dbReference type="ARBA" id="ARBA00004370"/>
    </source>
</evidence>